<reference evidence="7 8" key="1">
    <citation type="submission" date="2018-06" db="EMBL/GenBank/DDBJ databases">
        <title>Genomic Encyclopedia of Type Strains, Phase IV (KMG-IV): sequencing the most valuable type-strain genomes for metagenomic binning, comparative biology and taxonomic classification.</title>
        <authorList>
            <person name="Goeker M."/>
        </authorList>
    </citation>
    <scope>NUCLEOTIDE SEQUENCE [LARGE SCALE GENOMIC DNA]</scope>
    <source>
        <strain evidence="7 8">DSM 24875</strain>
    </source>
</reference>
<evidence type="ECO:0000256" key="4">
    <source>
        <dbReference type="ARBA" id="ARBA00022801"/>
    </source>
</evidence>
<dbReference type="AlphaFoldDB" id="A0A366EQ96"/>
<keyword evidence="5" id="KW-0800">Toxin</keyword>
<keyword evidence="4 5" id="KW-0378">Hydrolase</keyword>
<comment type="function">
    <text evidence="5">Toxic component of a toxin-antitoxin (TA) system. An RNase.</text>
</comment>
<dbReference type="EC" id="3.1.-.-" evidence="5"/>
<feature type="binding site" evidence="5">
    <location>
        <position position="108"/>
    </location>
    <ligand>
        <name>Mg(2+)</name>
        <dbReference type="ChEBI" id="CHEBI:18420"/>
    </ligand>
</feature>
<dbReference type="Gene3D" id="3.40.50.1010">
    <property type="entry name" value="5'-nuclease"/>
    <property type="match status" value="1"/>
</dbReference>
<feature type="domain" description="PIN" evidence="6">
    <location>
        <begin position="2"/>
        <end position="133"/>
    </location>
</feature>
<dbReference type="CDD" id="cd18678">
    <property type="entry name" value="PIN_MtVapC25_VapC33-like"/>
    <property type="match status" value="1"/>
</dbReference>
<dbReference type="GO" id="GO:0045926">
    <property type="term" value="P:negative regulation of growth"/>
    <property type="evidence" value="ECO:0007669"/>
    <property type="project" value="UniProtKB-ARBA"/>
</dbReference>
<protein>
    <recommendedName>
        <fullName evidence="5">Ribonuclease VapC</fullName>
        <shortName evidence="5">RNase VapC</shortName>
        <ecNumber evidence="5">3.1.-.-</ecNumber>
    </recommendedName>
    <alternativeName>
        <fullName evidence="5">Toxin VapC</fullName>
    </alternativeName>
</protein>
<dbReference type="SUPFAM" id="SSF88723">
    <property type="entry name" value="PIN domain-like"/>
    <property type="match status" value="1"/>
</dbReference>
<dbReference type="GO" id="GO:0004540">
    <property type="term" value="F:RNA nuclease activity"/>
    <property type="evidence" value="ECO:0007669"/>
    <property type="project" value="InterPro"/>
</dbReference>
<comment type="similarity">
    <text evidence="5">Belongs to the PINc/VapC protein family.</text>
</comment>
<evidence type="ECO:0000313" key="8">
    <source>
        <dbReference type="Proteomes" id="UP000253529"/>
    </source>
</evidence>
<dbReference type="InterPro" id="IPR022907">
    <property type="entry name" value="VapC_family"/>
</dbReference>
<gene>
    <name evidence="5" type="primary">vapC</name>
    <name evidence="7" type="ORF">DFR50_13954</name>
</gene>
<organism evidence="7 8">
    <name type="scientific">Roseiarcus fermentans</name>
    <dbReference type="NCBI Taxonomy" id="1473586"/>
    <lineage>
        <taxon>Bacteria</taxon>
        <taxon>Pseudomonadati</taxon>
        <taxon>Pseudomonadota</taxon>
        <taxon>Alphaproteobacteria</taxon>
        <taxon>Hyphomicrobiales</taxon>
        <taxon>Roseiarcaceae</taxon>
        <taxon>Roseiarcus</taxon>
    </lineage>
</organism>
<evidence type="ECO:0000313" key="7">
    <source>
        <dbReference type="EMBL" id="RBP04577.1"/>
    </source>
</evidence>
<keyword evidence="8" id="KW-1185">Reference proteome</keyword>
<keyword evidence="3 5" id="KW-0479">Metal-binding</keyword>
<sequence length="142" mass="15827">MILPDVNVLVYAFRRDSPRHGVSKAWLEKAVGGDAQFGVSPLALSAVARITTNRRVFREPSAIEEAFAFCDSLTNLPNCEIVAPGPRHWAIFRRLCVESGARLPLVADAWYAALAIERGCVWITFDRDFARFPGLDWRAPTP</sequence>
<proteinExistence type="inferred from homology"/>
<dbReference type="InterPro" id="IPR029060">
    <property type="entry name" value="PIN-like_dom_sf"/>
</dbReference>
<dbReference type="NCBIfam" id="TIGR00028">
    <property type="entry name" value="Mtu_PIN_fam"/>
    <property type="match status" value="1"/>
</dbReference>
<keyword evidence="5" id="KW-0460">Magnesium</keyword>
<keyword evidence="2 5" id="KW-0540">Nuclease</keyword>
<comment type="cofactor">
    <cofactor evidence="5">
        <name>Mg(2+)</name>
        <dbReference type="ChEBI" id="CHEBI:18420"/>
    </cofactor>
</comment>
<dbReference type="GO" id="GO:0090729">
    <property type="term" value="F:toxin activity"/>
    <property type="evidence" value="ECO:0007669"/>
    <property type="project" value="UniProtKB-KW"/>
</dbReference>
<evidence type="ECO:0000256" key="5">
    <source>
        <dbReference type="HAMAP-Rule" id="MF_00265"/>
    </source>
</evidence>
<dbReference type="InterPro" id="IPR006226">
    <property type="entry name" value="Mtu_PIN"/>
</dbReference>
<dbReference type="RefSeq" id="WP_113892143.1">
    <property type="nucleotide sequence ID" value="NZ_QNRK01000039.1"/>
</dbReference>
<dbReference type="GO" id="GO:0016788">
    <property type="term" value="F:hydrolase activity, acting on ester bonds"/>
    <property type="evidence" value="ECO:0007669"/>
    <property type="project" value="InterPro"/>
</dbReference>
<dbReference type="GO" id="GO:0000287">
    <property type="term" value="F:magnesium ion binding"/>
    <property type="evidence" value="ECO:0007669"/>
    <property type="project" value="UniProtKB-UniRule"/>
</dbReference>
<dbReference type="HAMAP" id="MF_00265">
    <property type="entry name" value="VapC_Nob1"/>
    <property type="match status" value="1"/>
</dbReference>
<accession>A0A366EQ96</accession>
<dbReference type="Proteomes" id="UP000253529">
    <property type="component" value="Unassembled WGS sequence"/>
</dbReference>
<name>A0A366EQ96_9HYPH</name>
<dbReference type="OrthoDB" id="9792015at2"/>
<evidence type="ECO:0000256" key="1">
    <source>
        <dbReference type="ARBA" id="ARBA00022649"/>
    </source>
</evidence>
<evidence type="ECO:0000256" key="3">
    <source>
        <dbReference type="ARBA" id="ARBA00022723"/>
    </source>
</evidence>
<comment type="caution">
    <text evidence="7">The sequence shown here is derived from an EMBL/GenBank/DDBJ whole genome shotgun (WGS) entry which is preliminary data.</text>
</comment>
<dbReference type="Pfam" id="PF01850">
    <property type="entry name" value="PIN"/>
    <property type="match status" value="1"/>
</dbReference>
<keyword evidence="1 5" id="KW-1277">Toxin-antitoxin system</keyword>
<feature type="binding site" evidence="5">
    <location>
        <position position="5"/>
    </location>
    <ligand>
        <name>Mg(2+)</name>
        <dbReference type="ChEBI" id="CHEBI:18420"/>
    </ligand>
</feature>
<evidence type="ECO:0000259" key="6">
    <source>
        <dbReference type="Pfam" id="PF01850"/>
    </source>
</evidence>
<evidence type="ECO:0000256" key="2">
    <source>
        <dbReference type="ARBA" id="ARBA00022722"/>
    </source>
</evidence>
<dbReference type="InterPro" id="IPR002716">
    <property type="entry name" value="PIN_dom"/>
</dbReference>
<dbReference type="EMBL" id="QNRK01000039">
    <property type="protein sequence ID" value="RBP04577.1"/>
    <property type="molecule type" value="Genomic_DNA"/>
</dbReference>